<keyword evidence="5" id="KW-1185">Reference proteome</keyword>
<dbReference type="InterPro" id="IPR000182">
    <property type="entry name" value="GNAT_dom"/>
</dbReference>
<evidence type="ECO:0000256" key="1">
    <source>
        <dbReference type="ARBA" id="ARBA00022679"/>
    </source>
</evidence>
<dbReference type="GO" id="GO:0008080">
    <property type="term" value="F:N-acetyltransferase activity"/>
    <property type="evidence" value="ECO:0007669"/>
    <property type="project" value="UniProtKB-ARBA"/>
</dbReference>
<reference evidence="4 5" key="1">
    <citation type="submission" date="2020-07" db="EMBL/GenBank/DDBJ databases">
        <title>Sequencing the genomes of 1000 actinobacteria strains.</title>
        <authorList>
            <person name="Klenk H.-P."/>
        </authorList>
    </citation>
    <scope>NUCLEOTIDE SEQUENCE [LARGE SCALE GENOMIC DNA]</scope>
    <source>
        <strain evidence="4 5">DSM 26487</strain>
    </source>
</reference>
<dbReference type="InterPro" id="IPR016181">
    <property type="entry name" value="Acyl_CoA_acyltransferase"/>
</dbReference>
<evidence type="ECO:0000259" key="3">
    <source>
        <dbReference type="PROSITE" id="PS51186"/>
    </source>
</evidence>
<dbReference type="PROSITE" id="PS51186">
    <property type="entry name" value="GNAT"/>
    <property type="match status" value="1"/>
</dbReference>
<dbReference type="SUPFAM" id="SSF55729">
    <property type="entry name" value="Acyl-CoA N-acyltransferases (Nat)"/>
    <property type="match status" value="1"/>
</dbReference>
<evidence type="ECO:0000313" key="5">
    <source>
        <dbReference type="Proteomes" id="UP000564496"/>
    </source>
</evidence>
<accession>A0A7Z0IRN1</accession>
<dbReference type="GO" id="GO:0005840">
    <property type="term" value="C:ribosome"/>
    <property type="evidence" value="ECO:0007669"/>
    <property type="project" value="UniProtKB-KW"/>
</dbReference>
<dbReference type="EMBL" id="JACBZR010000001">
    <property type="protein sequence ID" value="NYI76970.1"/>
    <property type="molecule type" value="Genomic_DNA"/>
</dbReference>
<dbReference type="PANTHER" id="PTHR10545">
    <property type="entry name" value="DIAMINE N-ACETYLTRANSFERASE"/>
    <property type="match status" value="1"/>
</dbReference>
<organism evidence="4 5">
    <name type="scientific">Nocardioides panzhihuensis</name>
    <dbReference type="NCBI Taxonomy" id="860243"/>
    <lineage>
        <taxon>Bacteria</taxon>
        <taxon>Bacillati</taxon>
        <taxon>Actinomycetota</taxon>
        <taxon>Actinomycetes</taxon>
        <taxon>Propionibacteriales</taxon>
        <taxon>Nocardioidaceae</taxon>
        <taxon>Nocardioides</taxon>
    </lineage>
</organism>
<dbReference type="InterPro" id="IPR051016">
    <property type="entry name" value="Diverse_Substrate_AcTransf"/>
</dbReference>
<dbReference type="Pfam" id="PF00583">
    <property type="entry name" value="Acetyltransf_1"/>
    <property type="match status" value="1"/>
</dbReference>
<dbReference type="AlphaFoldDB" id="A0A7Z0IRN1"/>
<dbReference type="Gene3D" id="3.40.630.30">
    <property type="match status" value="1"/>
</dbReference>
<dbReference type="Proteomes" id="UP000564496">
    <property type="component" value="Unassembled WGS sequence"/>
</dbReference>
<keyword evidence="4" id="KW-0687">Ribonucleoprotein</keyword>
<keyword evidence="2" id="KW-0012">Acyltransferase</keyword>
<evidence type="ECO:0000313" key="4">
    <source>
        <dbReference type="EMBL" id="NYI76970.1"/>
    </source>
</evidence>
<keyword evidence="4" id="KW-0689">Ribosomal protein</keyword>
<proteinExistence type="predicted"/>
<name>A0A7Z0IRN1_9ACTN</name>
<sequence length="153" mass="16751">MTEHVPAEIVVRDATRDDAKTVHTLIGEIAAHQAQSASVTVTAEQWAGYLERPEITVLLAEADGEPVGYVSAVRRLHLWSGSDVIALDDLYVRPGHRDAGVGRLLMTELARRSGDLAITWGVQPDNDAAIRFYRRLGATVRAKVICAWPAGRR</sequence>
<protein>
    <submittedName>
        <fullName evidence="4">Ribosomal protein S18 acetylase RimI-like enzyme</fullName>
    </submittedName>
</protein>
<feature type="domain" description="N-acetyltransferase" evidence="3">
    <location>
        <begin position="9"/>
        <end position="153"/>
    </location>
</feature>
<gene>
    <name evidence="4" type="ORF">BJ988_001618</name>
</gene>
<comment type="caution">
    <text evidence="4">The sequence shown here is derived from an EMBL/GenBank/DDBJ whole genome shotgun (WGS) entry which is preliminary data.</text>
</comment>
<dbReference type="RefSeq" id="WP_179657564.1">
    <property type="nucleotide sequence ID" value="NZ_JACBZR010000001.1"/>
</dbReference>
<dbReference type="PANTHER" id="PTHR10545:SF29">
    <property type="entry name" value="GH14572P-RELATED"/>
    <property type="match status" value="1"/>
</dbReference>
<evidence type="ECO:0000256" key="2">
    <source>
        <dbReference type="ARBA" id="ARBA00023315"/>
    </source>
</evidence>
<dbReference type="CDD" id="cd04301">
    <property type="entry name" value="NAT_SF"/>
    <property type="match status" value="1"/>
</dbReference>
<keyword evidence="1" id="KW-0808">Transferase</keyword>